<evidence type="ECO:0000259" key="4">
    <source>
        <dbReference type="PROSITE" id="PS50043"/>
    </source>
</evidence>
<evidence type="ECO:0000256" key="2">
    <source>
        <dbReference type="ARBA" id="ARBA00023125"/>
    </source>
</evidence>
<evidence type="ECO:0000313" key="6">
    <source>
        <dbReference type="Proteomes" id="UP001227101"/>
    </source>
</evidence>
<keyword evidence="1" id="KW-0805">Transcription regulation</keyword>
<protein>
    <submittedName>
        <fullName evidence="5">LuxR C-terminal-related transcriptional regulator</fullName>
    </submittedName>
</protein>
<dbReference type="PROSITE" id="PS50043">
    <property type="entry name" value="HTH_LUXR_2"/>
    <property type="match status" value="1"/>
</dbReference>
<feature type="domain" description="HTH luxR-type" evidence="4">
    <location>
        <begin position="277"/>
        <end position="342"/>
    </location>
</feature>
<dbReference type="PRINTS" id="PR00038">
    <property type="entry name" value="HTHLUXR"/>
</dbReference>
<dbReference type="PANTHER" id="PTHR43214:SF24">
    <property type="entry name" value="TRANSCRIPTIONAL REGULATORY PROTEIN NARL-RELATED"/>
    <property type="match status" value="1"/>
</dbReference>
<dbReference type="InterPro" id="IPR000792">
    <property type="entry name" value="Tscrpt_reg_LuxR_C"/>
</dbReference>
<keyword evidence="6" id="KW-1185">Reference proteome</keyword>
<dbReference type="PANTHER" id="PTHR43214">
    <property type="entry name" value="TWO-COMPONENT RESPONSE REGULATOR"/>
    <property type="match status" value="1"/>
</dbReference>
<dbReference type="RefSeq" id="WP_285448942.1">
    <property type="nucleotide sequence ID" value="NZ_CP127173.1"/>
</dbReference>
<dbReference type="InterPro" id="IPR039420">
    <property type="entry name" value="WalR-like"/>
</dbReference>
<dbReference type="EMBL" id="CP127173">
    <property type="protein sequence ID" value="WIV52597.1"/>
    <property type="molecule type" value="Genomic_DNA"/>
</dbReference>
<dbReference type="Proteomes" id="UP001227101">
    <property type="component" value="Chromosome"/>
</dbReference>
<evidence type="ECO:0000256" key="1">
    <source>
        <dbReference type="ARBA" id="ARBA00023015"/>
    </source>
</evidence>
<evidence type="ECO:0000256" key="3">
    <source>
        <dbReference type="ARBA" id="ARBA00023163"/>
    </source>
</evidence>
<gene>
    <name evidence="5" type="ORF">QP939_26920</name>
</gene>
<dbReference type="SMART" id="SM00421">
    <property type="entry name" value="HTH_LUXR"/>
    <property type="match status" value="1"/>
</dbReference>
<accession>A0ABY8X865</accession>
<keyword evidence="3" id="KW-0804">Transcription</keyword>
<dbReference type="Pfam" id="PF00196">
    <property type="entry name" value="GerE"/>
    <property type="match status" value="1"/>
</dbReference>
<dbReference type="InterPro" id="IPR016032">
    <property type="entry name" value="Sig_transdc_resp-reg_C-effctor"/>
</dbReference>
<reference evidence="5 6" key="1">
    <citation type="submission" date="2023-06" db="EMBL/GenBank/DDBJ databases">
        <authorList>
            <person name="Oyuntsetseg B."/>
            <person name="Kim S.B."/>
        </authorList>
    </citation>
    <scope>NUCLEOTIDE SEQUENCE [LARGE SCALE GENOMIC DNA]</scope>
    <source>
        <strain evidence="5 6">2-2</strain>
    </source>
</reference>
<dbReference type="Gene3D" id="3.40.50.2300">
    <property type="match status" value="1"/>
</dbReference>
<dbReference type="SUPFAM" id="SSF46894">
    <property type="entry name" value="C-terminal effector domain of the bipartite response regulators"/>
    <property type="match status" value="1"/>
</dbReference>
<proteinExistence type="predicted"/>
<name>A0ABY8X865_9PSEU</name>
<sequence length="351" mass="38400">MNDMDKRRDEIEDRLQLQATAARLAKVLERLAESGRFRRDELPGLDALRQLRARLADTGAARAGSDELADIAEFLRLLERSSLGTPASQRIRQSPSPHVVADILARTDELLGKGGSAAKPPVIPAYSWETIRVVVIEDPRWKPESSLHHWLRSNAGHGIEVDSQVSRDVAGLVKYADRLKGGGWPDRVVVLLDIERSATIREVAELGHRPVALALTTAATPTQVLDAIAAGAKGVLAELPSRADVLGAIKTVSAGETYLSASAAEVMIDYDAVRHPGRHRDDELSSSEVEVLRLVAAGHSHYAITARLGISESTVRSCLDRARDKVRHQRTIDLAAEATGRRRLHRKPPRF</sequence>
<organism evidence="5 6">
    <name type="scientific">Amycolatopsis nalaikhensis</name>
    <dbReference type="NCBI Taxonomy" id="715472"/>
    <lineage>
        <taxon>Bacteria</taxon>
        <taxon>Bacillati</taxon>
        <taxon>Actinomycetota</taxon>
        <taxon>Actinomycetes</taxon>
        <taxon>Pseudonocardiales</taxon>
        <taxon>Pseudonocardiaceae</taxon>
        <taxon>Amycolatopsis</taxon>
    </lineage>
</organism>
<keyword evidence="2" id="KW-0238">DNA-binding</keyword>
<evidence type="ECO:0000313" key="5">
    <source>
        <dbReference type="EMBL" id="WIV52597.1"/>
    </source>
</evidence>